<evidence type="ECO:0000313" key="10">
    <source>
        <dbReference type="Proteomes" id="UP000631114"/>
    </source>
</evidence>
<dbReference type="EMBL" id="JADFTS010000005">
    <property type="protein sequence ID" value="KAF9605670.1"/>
    <property type="molecule type" value="Genomic_DNA"/>
</dbReference>
<accession>A0A835HTI2</accession>
<proteinExistence type="inferred from homology"/>
<comment type="caution">
    <text evidence="9">The sequence shown here is derived from an EMBL/GenBank/DDBJ whole genome shotgun (WGS) entry which is preliminary data.</text>
</comment>
<dbReference type="Gene3D" id="1.25.10.10">
    <property type="entry name" value="Leucine-rich Repeat Variant"/>
    <property type="match status" value="2"/>
</dbReference>
<gene>
    <name evidence="9" type="ORF">IFM89_018013</name>
</gene>
<protein>
    <recommendedName>
        <fullName evidence="8">Exportin-4</fullName>
    </recommendedName>
</protein>
<sequence>MESSLYGASSIDISQLQQTMQAIEYACTSIQMHVSPSESEATILSLRQSPHAYQKCRFILENSQVGNARFQAVAALRDVAVREWGLLQSVDKKGLISFCLGFLFQHSGSAEGYLLAKISAVAAQLLKRGCKAGCYEIEYLAWPTRPEARAKLLFISTISISRLDFTLAEKEAFLSEVKQVVLGVHGFVAQFIGMNFLESMVSEFSPSTSSSMGLPREFHEQCRDGFELEYLKQFYCWAQDAALSVTNRIVECDSDIAEVTVCSSALKLMFQILNWDFQFNRSSQSVKNRTDVFASSTRDDVEVFRKVERIEPGSTWRDTLLSSGHITWLLGLYRTLRHKFSSNGYWLDSPLAESARKLIVHFCSLTGTIFPADNGQMQEQHLLQMLSGIIQWIDPPHEISAAIEDGKTESEMLDGCRALLSIATLTTPLVFDKLLKSFSPFGTLSLLSSLTCEVLKARMACYTDEETWSWVARDILLDTWTALLVETDVTRDTAFPPEGITAAATVFELIVEAELKGFNASSFCLSLCNHKIFDIAAARSAFDEEDDCDYLRASISDISLSALEYFIRCIAGRGTSDPTCTLEELYSLLLITGHVLADAGEGETPLVPEALLTHFVGIVEAEQHPVIVLSSSIIRFAEKCLDPDLRASFFSPRLMEAVTWFLARWSDTYVMSREIGRGSNSNLINDHERQHVQLLSRKILFTFCGEHDQGKLILDSIVCISLATLISYPGENDLQALTCYQLLPALVRRSYVCVHLVTLDSWKNLANTFANERTLFSLTAPYQRSLAEILVRSAIGMKCSEASNQYVRDLMRQITAYLVDLSSKNGLKTIGQQPDAVLWVSSLFERLRGAARATEPRTQNALYEMGVSVMSSVLALLEVYKHEPAVVYVLLKFVVDWVNGQIVYLEAKDTAVVVNFCLQLLQLYSSHNIGKISVNFSISLLNGTNTEKYKDLRALLQLLTSLCSKDLVDFSSDSNDTEKTDIAQVIYLGLHIVTPLISMELLKYPKLCHDYFALLSHMLEVYPEKVAQLNAEMFAHLVATLDFGIHNQDSEVVNNCLGALNALASYHYKERGGGREGLGSHASGFNDLNGQSREDVLSRFLKSLLQLLLFEDYSSDLVSSAADALLPLILCAQGLYQRLGHELIERQATPELKSRLANALQVLTSSNQLSSSLDRVNYQRFRKNLLSFLFEVRGFLRTI</sequence>
<reference evidence="9 10" key="1">
    <citation type="submission" date="2020-10" db="EMBL/GenBank/DDBJ databases">
        <title>The Coptis chinensis genome and diversification of protoberbering-type alkaloids.</title>
        <authorList>
            <person name="Wang B."/>
            <person name="Shu S."/>
            <person name="Song C."/>
            <person name="Liu Y."/>
        </authorList>
    </citation>
    <scope>NUCLEOTIDE SEQUENCE [LARGE SCALE GENOMIC DNA]</scope>
    <source>
        <strain evidence="9">HL-2020</strain>
        <tissue evidence="9">Leaf</tissue>
    </source>
</reference>
<dbReference type="GO" id="GO:0006611">
    <property type="term" value="P:protein export from nucleus"/>
    <property type="evidence" value="ECO:0007669"/>
    <property type="project" value="TreeGrafter"/>
</dbReference>
<dbReference type="PANTHER" id="PTHR12596">
    <property type="entry name" value="EXPORTIN 4,7-RELATED"/>
    <property type="match status" value="1"/>
</dbReference>
<evidence type="ECO:0000256" key="3">
    <source>
        <dbReference type="ARBA" id="ARBA00009466"/>
    </source>
</evidence>
<evidence type="ECO:0000256" key="7">
    <source>
        <dbReference type="ARBA" id="ARBA00023242"/>
    </source>
</evidence>
<dbReference type="InterPro" id="IPR044189">
    <property type="entry name" value="XPO4/7-like"/>
</dbReference>
<evidence type="ECO:0000256" key="1">
    <source>
        <dbReference type="ARBA" id="ARBA00004123"/>
    </source>
</evidence>
<evidence type="ECO:0000256" key="8">
    <source>
        <dbReference type="ARBA" id="ARBA00040444"/>
    </source>
</evidence>
<evidence type="ECO:0000256" key="5">
    <source>
        <dbReference type="ARBA" id="ARBA00022490"/>
    </source>
</evidence>
<keyword evidence="5" id="KW-0963">Cytoplasm</keyword>
<keyword evidence="4" id="KW-0813">Transport</keyword>
<dbReference type="InterPro" id="IPR016024">
    <property type="entry name" value="ARM-type_fold"/>
</dbReference>
<dbReference type="InterPro" id="IPR011989">
    <property type="entry name" value="ARM-like"/>
</dbReference>
<dbReference type="PANTHER" id="PTHR12596:SF1">
    <property type="entry name" value="EXPORTIN-4"/>
    <property type="match status" value="1"/>
</dbReference>
<dbReference type="GO" id="GO:0005049">
    <property type="term" value="F:nuclear export signal receptor activity"/>
    <property type="evidence" value="ECO:0007669"/>
    <property type="project" value="InterPro"/>
</dbReference>
<keyword evidence="7" id="KW-0539">Nucleus</keyword>
<comment type="similarity">
    <text evidence="3">Belongs to the exportin family.</text>
</comment>
<dbReference type="GO" id="GO:0005643">
    <property type="term" value="C:nuclear pore"/>
    <property type="evidence" value="ECO:0007669"/>
    <property type="project" value="TreeGrafter"/>
</dbReference>
<evidence type="ECO:0000313" key="9">
    <source>
        <dbReference type="EMBL" id="KAF9605670.1"/>
    </source>
</evidence>
<dbReference type="FunFam" id="1.25.10.10:FF:000287">
    <property type="entry name" value="Exportin-4 protein"/>
    <property type="match status" value="1"/>
</dbReference>
<dbReference type="AlphaFoldDB" id="A0A835HTI2"/>
<dbReference type="GO" id="GO:0005737">
    <property type="term" value="C:cytoplasm"/>
    <property type="evidence" value="ECO:0007669"/>
    <property type="project" value="UniProtKB-SubCell"/>
</dbReference>
<dbReference type="Proteomes" id="UP000631114">
    <property type="component" value="Unassembled WGS sequence"/>
</dbReference>
<keyword evidence="10" id="KW-1185">Reference proteome</keyword>
<comment type="subcellular location">
    <subcellularLocation>
        <location evidence="2">Cytoplasm</location>
    </subcellularLocation>
    <subcellularLocation>
        <location evidence="1">Nucleus</location>
    </subcellularLocation>
</comment>
<dbReference type="SUPFAM" id="SSF48371">
    <property type="entry name" value="ARM repeat"/>
    <property type="match status" value="1"/>
</dbReference>
<evidence type="ECO:0000256" key="6">
    <source>
        <dbReference type="ARBA" id="ARBA00022927"/>
    </source>
</evidence>
<evidence type="ECO:0000256" key="4">
    <source>
        <dbReference type="ARBA" id="ARBA00022448"/>
    </source>
</evidence>
<dbReference type="OrthoDB" id="5548448at2759"/>
<evidence type="ECO:0000256" key="2">
    <source>
        <dbReference type="ARBA" id="ARBA00004496"/>
    </source>
</evidence>
<organism evidence="9 10">
    <name type="scientific">Coptis chinensis</name>
    <dbReference type="NCBI Taxonomy" id="261450"/>
    <lineage>
        <taxon>Eukaryota</taxon>
        <taxon>Viridiplantae</taxon>
        <taxon>Streptophyta</taxon>
        <taxon>Embryophyta</taxon>
        <taxon>Tracheophyta</taxon>
        <taxon>Spermatophyta</taxon>
        <taxon>Magnoliopsida</taxon>
        <taxon>Ranunculales</taxon>
        <taxon>Ranunculaceae</taxon>
        <taxon>Coptidoideae</taxon>
        <taxon>Coptis</taxon>
    </lineage>
</organism>
<name>A0A835HTI2_9MAGN</name>
<keyword evidence="6" id="KW-0653">Protein transport</keyword>